<feature type="region of interest" description="Disordered" evidence="1">
    <location>
        <begin position="32"/>
        <end position="72"/>
    </location>
</feature>
<organism evidence="2 3">
    <name type="scientific">Streptomyces acidicola</name>
    <dbReference type="NCBI Taxonomy" id="2596892"/>
    <lineage>
        <taxon>Bacteria</taxon>
        <taxon>Bacillati</taxon>
        <taxon>Actinomycetota</taxon>
        <taxon>Actinomycetes</taxon>
        <taxon>Kitasatosporales</taxon>
        <taxon>Streptomycetaceae</taxon>
        <taxon>Streptomyces</taxon>
    </lineage>
</organism>
<gene>
    <name evidence="2" type="ORF">FPZ41_33385</name>
</gene>
<comment type="caution">
    <text evidence="2">The sequence shown here is derived from an EMBL/GenBank/DDBJ whole genome shotgun (WGS) entry which is preliminary data.</text>
</comment>
<proteinExistence type="predicted"/>
<keyword evidence="3" id="KW-1185">Reference proteome</keyword>
<evidence type="ECO:0000256" key="1">
    <source>
        <dbReference type="SAM" id="MobiDB-lite"/>
    </source>
</evidence>
<accession>A0A5N8X0Q3</accession>
<reference evidence="2 3" key="1">
    <citation type="submission" date="2019-09" db="EMBL/GenBank/DDBJ databases">
        <authorList>
            <person name="Duangmal K."/>
            <person name="Teo W.F.A."/>
            <person name="Lipun K."/>
        </authorList>
    </citation>
    <scope>NUCLEOTIDE SEQUENCE [LARGE SCALE GENOMIC DNA]</scope>
    <source>
        <strain evidence="2 3">K1PN6</strain>
    </source>
</reference>
<sequence>MTQAGVAAFRVLTPHLDSPAPLSDIEARHPALRGAKSPMQTIRIKPSPSGPPSRSMTGDGKVPVAWAPKGAW</sequence>
<evidence type="ECO:0000313" key="3">
    <source>
        <dbReference type="Proteomes" id="UP000373149"/>
    </source>
</evidence>
<feature type="non-terminal residue" evidence="2">
    <location>
        <position position="72"/>
    </location>
</feature>
<protein>
    <submittedName>
        <fullName evidence="2">Uncharacterized protein</fullName>
    </submittedName>
</protein>
<evidence type="ECO:0000313" key="2">
    <source>
        <dbReference type="EMBL" id="MPY53200.1"/>
    </source>
</evidence>
<dbReference type="AlphaFoldDB" id="A0A5N8X0Q3"/>
<name>A0A5N8X0Q3_9ACTN</name>
<dbReference type="EMBL" id="VMNX01000177">
    <property type="protein sequence ID" value="MPY53200.1"/>
    <property type="molecule type" value="Genomic_DNA"/>
</dbReference>
<dbReference type="Proteomes" id="UP000373149">
    <property type="component" value="Unassembled WGS sequence"/>
</dbReference>